<dbReference type="Pfam" id="PF02076">
    <property type="entry name" value="STE3"/>
    <property type="match status" value="1"/>
</dbReference>
<dbReference type="InterPro" id="IPR001499">
    <property type="entry name" value="GPCR_STE3"/>
</dbReference>
<feature type="transmembrane region" description="Helical" evidence="11">
    <location>
        <begin position="36"/>
        <end position="56"/>
    </location>
</feature>
<dbReference type="PRINTS" id="PR00899">
    <property type="entry name" value="GPCRSTE3"/>
</dbReference>
<evidence type="ECO:0000256" key="6">
    <source>
        <dbReference type="ARBA" id="ARBA00023040"/>
    </source>
</evidence>
<comment type="similarity">
    <text evidence="2">Belongs to the G-protein coupled receptor 4 family.</text>
</comment>
<protein>
    <submittedName>
        <fullName evidence="12">Pheromone receptor</fullName>
    </submittedName>
</protein>
<evidence type="ECO:0000256" key="4">
    <source>
        <dbReference type="ARBA" id="ARBA00022692"/>
    </source>
</evidence>
<evidence type="ECO:0000313" key="13">
    <source>
        <dbReference type="Proteomes" id="UP000623467"/>
    </source>
</evidence>
<dbReference type="GO" id="GO:0004932">
    <property type="term" value="F:mating-type factor pheromone receptor activity"/>
    <property type="evidence" value="ECO:0007669"/>
    <property type="project" value="InterPro"/>
</dbReference>
<feature type="transmembrane region" description="Helical" evidence="11">
    <location>
        <begin position="6"/>
        <end position="24"/>
    </location>
</feature>
<evidence type="ECO:0000256" key="2">
    <source>
        <dbReference type="ARBA" id="ARBA00011085"/>
    </source>
</evidence>
<keyword evidence="7 11" id="KW-0472">Membrane</keyword>
<comment type="subcellular location">
    <subcellularLocation>
        <location evidence="1">Membrane</location>
        <topology evidence="1">Multi-pass membrane protein</topology>
    </subcellularLocation>
</comment>
<evidence type="ECO:0000256" key="3">
    <source>
        <dbReference type="ARBA" id="ARBA00022507"/>
    </source>
</evidence>
<feature type="region of interest" description="Disordered" evidence="10">
    <location>
        <begin position="509"/>
        <end position="531"/>
    </location>
</feature>
<dbReference type="PANTHER" id="PTHR28097:SF1">
    <property type="entry name" value="PHEROMONE A FACTOR RECEPTOR"/>
    <property type="match status" value="1"/>
</dbReference>
<dbReference type="Proteomes" id="UP000623467">
    <property type="component" value="Unassembled WGS sequence"/>
</dbReference>
<evidence type="ECO:0000256" key="7">
    <source>
        <dbReference type="ARBA" id="ARBA00023136"/>
    </source>
</evidence>
<dbReference type="EMBL" id="JACAZH010000050">
    <property type="protein sequence ID" value="KAF7333972.1"/>
    <property type="molecule type" value="Genomic_DNA"/>
</dbReference>
<feature type="compositionally biased region" description="Pro residues" evidence="10">
    <location>
        <begin position="512"/>
        <end position="522"/>
    </location>
</feature>
<keyword evidence="9" id="KW-0807">Transducer</keyword>
<proteinExistence type="inferred from homology"/>
<sequence length="557" mass="60566">MLLVLPVLSFLCAGLLAVFLILLIRRPAVNTANVSIALWLLLGNGVHAINAIVWSSNVELRIPVWCDIVTKLLLGITVALPGVCLCSARYLELLSSTRKIYPNTYSKRIHTLIDVALCFVLPLIYMTLHFAVQDHRFDLVQNFGCSASIQRSTPAVLIMVIPPLILCSISLLLCMLSIWNCTRISALHFAQHLSARSALSAPIFIRRLTKSTLLTATVLIVTLFPLLGPHTENWASFHANFSVIYIVQKPIEVFAEELEWWSVPVVSLVYLALSLVLGEETPNILNWILRGTRFGHLAPAPIQRPPRPELSLLTFPHSMAAKSSSLSLSTPTLTTPEPVQLRSGWDEMLDVKTGSRRGQAETPGFHASPDRRSAVSDSAGYSPTASPISPEEEDAFTSSTLTYLASPVAQALGLESPISPTAASPSAAAVPLTPSSTSKSSPTPSGRMQPSPLPLLATHLHPPRQPIPEDTASTISSIWDAPWPLPPASPVQLPARVQSPTLALFERTRFPATPPGIPPPPRRAQSMPRKPVVRPLKRSETLARTDGISMTRTVETV</sequence>
<keyword evidence="8 12" id="KW-0675">Receptor</keyword>
<evidence type="ECO:0000256" key="11">
    <source>
        <dbReference type="SAM" id="Phobius"/>
    </source>
</evidence>
<feature type="transmembrane region" description="Helical" evidence="11">
    <location>
        <begin position="112"/>
        <end position="132"/>
    </location>
</feature>
<name>A0A8H7CFF1_9AGAR</name>
<keyword evidence="4 11" id="KW-0812">Transmembrane</keyword>
<feature type="compositionally biased region" description="Low complexity" evidence="10">
    <location>
        <begin position="420"/>
        <end position="445"/>
    </location>
</feature>
<keyword evidence="5 11" id="KW-1133">Transmembrane helix</keyword>
<evidence type="ECO:0000256" key="10">
    <source>
        <dbReference type="SAM" id="MobiDB-lite"/>
    </source>
</evidence>
<organism evidence="12 13">
    <name type="scientific">Mycena sanguinolenta</name>
    <dbReference type="NCBI Taxonomy" id="230812"/>
    <lineage>
        <taxon>Eukaryota</taxon>
        <taxon>Fungi</taxon>
        <taxon>Dikarya</taxon>
        <taxon>Basidiomycota</taxon>
        <taxon>Agaricomycotina</taxon>
        <taxon>Agaricomycetes</taxon>
        <taxon>Agaricomycetidae</taxon>
        <taxon>Agaricales</taxon>
        <taxon>Marasmiineae</taxon>
        <taxon>Mycenaceae</taxon>
        <taxon>Mycena</taxon>
    </lineage>
</organism>
<keyword evidence="13" id="KW-1185">Reference proteome</keyword>
<dbReference type="PANTHER" id="PTHR28097">
    <property type="entry name" value="PHEROMONE A FACTOR RECEPTOR"/>
    <property type="match status" value="1"/>
</dbReference>
<dbReference type="GO" id="GO:0000750">
    <property type="term" value="P:pheromone-dependent signal transduction involved in conjugation with cellular fusion"/>
    <property type="evidence" value="ECO:0007669"/>
    <property type="project" value="TreeGrafter"/>
</dbReference>
<accession>A0A8H7CFF1</accession>
<feature type="region of interest" description="Disordered" evidence="10">
    <location>
        <begin position="420"/>
        <end position="455"/>
    </location>
</feature>
<comment type="caution">
    <text evidence="12">The sequence shown here is derived from an EMBL/GenBank/DDBJ whole genome shotgun (WGS) entry which is preliminary data.</text>
</comment>
<dbReference type="OrthoDB" id="2874149at2759"/>
<feature type="region of interest" description="Disordered" evidence="10">
    <location>
        <begin position="353"/>
        <end position="394"/>
    </location>
</feature>
<keyword evidence="3" id="KW-0589">Pheromone response</keyword>
<feature type="transmembrane region" description="Helical" evidence="11">
    <location>
        <begin position="156"/>
        <end position="179"/>
    </location>
</feature>
<evidence type="ECO:0000256" key="9">
    <source>
        <dbReference type="ARBA" id="ARBA00023224"/>
    </source>
</evidence>
<feature type="transmembrane region" description="Helical" evidence="11">
    <location>
        <begin position="68"/>
        <end position="91"/>
    </location>
</feature>
<gene>
    <name evidence="12" type="ORF">MSAN_02399300</name>
</gene>
<feature type="region of interest" description="Disordered" evidence="10">
    <location>
        <begin position="326"/>
        <end position="345"/>
    </location>
</feature>
<keyword evidence="6" id="KW-0297">G-protein coupled receptor</keyword>
<evidence type="ECO:0000313" key="12">
    <source>
        <dbReference type="EMBL" id="KAF7333972.1"/>
    </source>
</evidence>
<dbReference type="AlphaFoldDB" id="A0A8H7CFF1"/>
<evidence type="ECO:0000256" key="1">
    <source>
        <dbReference type="ARBA" id="ARBA00004141"/>
    </source>
</evidence>
<feature type="compositionally biased region" description="Polar residues" evidence="10">
    <location>
        <begin position="375"/>
        <end position="387"/>
    </location>
</feature>
<evidence type="ECO:0000256" key="5">
    <source>
        <dbReference type="ARBA" id="ARBA00022989"/>
    </source>
</evidence>
<reference evidence="12" key="1">
    <citation type="submission" date="2020-05" db="EMBL/GenBank/DDBJ databases">
        <title>Mycena genomes resolve the evolution of fungal bioluminescence.</title>
        <authorList>
            <person name="Tsai I.J."/>
        </authorList>
    </citation>
    <scope>NUCLEOTIDE SEQUENCE</scope>
    <source>
        <strain evidence="12">160909Yilan</strain>
    </source>
</reference>
<dbReference type="GO" id="GO:0005886">
    <property type="term" value="C:plasma membrane"/>
    <property type="evidence" value="ECO:0007669"/>
    <property type="project" value="TreeGrafter"/>
</dbReference>
<evidence type="ECO:0000256" key="8">
    <source>
        <dbReference type="ARBA" id="ARBA00023170"/>
    </source>
</evidence>
<feature type="compositionally biased region" description="Low complexity" evidence="10">
    <location>
        <begin position="326"/>
        <end position="336"/>
    </location>
</feature>